<keyword evidence="10" id="KW-0325">Glycoprotein</keyword>
<dbReference type="UniPathway" id="UPA00378"/>
<protein>
    <submittedName>
        <fullName evidence="13">Beta-1,4-N-acetylgalactosaminyltransferase bre-4</fullName>
    </submittedName>
</protein>
<comment type="pathway">
    <text evidence="2">Protein modification; protein glycosylation.</text>
</comment>
<organism evidence="13 14">
    <name type="scientific">Mizuhopecten yessoensis</name>
    <name type="common">Japanese scallop</name>
    <name type="synonym">Patinopecten yessoensis</name>
    <dbReference type="NCBI Taxonomy" id="6573"/>
    <lineage>
        <taxon>Eukaryota</taxon>
        <taxon>Metazoa</taxon>
        <taxon>Spiralia</taxon>
        <taxon>Lophotrochozoa</taxon>
        <taxon>Mollusca</taxon>
        <taxon>Bivalvia</taxon>
        <taxon>Autobranchia</taxon>
        <taxon>Pteriomorphia</taxon>
        <taxon>Pectinida</taxon>
        <taxon>Pectinoidea</taxon>
        <taxon>Pectinidae</taxon>
        <taxon>Mizuhopecten</taxon>
    </lineage>
</organism>
<dbReference type="Pfam" id="PF02709">
    <property type="entry name" value="Glyco_transf_7C"/>
    <property type="match status" value="1"/>
</dbReference>
<dbReference type="Proteomes" id="UP000242188">
    <property type="component" value="Unassembled WGS sequence"/>
</dbReference>
<evidence type="ECO:0000256" key="10">
    <source>
        <dbReference type="ARBA" id="ARBA00023180"/>
    </source>
</evidence>
<dbReference type="GO" id="GO:0005794">
    <property type="term" value="C:Golgi apparatus"/>
    <property type="evidence" value="ECO:0007669"/>
    <property type="project" value="TreeGrafter"/>
</dbReference>
<evidence type="ECO:0000313" key="14">
    <source>
        <dbReference type="Proteomes" id="UP000242188"/>
    </source>
</evidence>
<keyword evidence="6" id="KW-0812">Transmembrane</keyword>
<evidence type="ECO:0000256" key="1">
    <source>
        <dbReference type="ARBA" id="ARBA00004606"/>
    </source>
</evidence>
<dbReference type="InterPro" id="IPR029044">
    <property type="entry name" value="Nucleotide-diphossugar_trans"/>
</dbReference>
<feature type="domain" description="Galactosyltransferase C-terminal" evidence="11">
    <location>
        <begin position="111"/>
        <end position="168"/>
    </location>
</feature>
<keyword evidence="9" id="KW-0472">Membrane</keyword>
<dbReference type="PRINTS" id="PR02050">
    <property type="entry name" value="B14GALTRFASE"/>
</dbReference>
<dbReference type="OrthoDB" id="10016069at2759"/>
<gene>
    <name evidence="13" type="ORF">KP79_PYT07460</name>
</gene>
<dbReference type="Pfam" id="PF13733">
    <property type="entry name" value="Glyco_transf_7N"/>
    <property type="match status" value="1"/>
</dbReference>
<evidence type="ECO:0000256" key="9">
    <source>
        <dbReference type="ARBA" id="ARBA00023136"/>
    </source>
</evidence>
<accession>A0A210QQC6</accession>
<evidence type="ECO:0000313" key="13">
    <source>
        <dbReference type="EMBL" id="OWF50935.1"/>
    </source>
</evidence>
<sequence length="233" mass="27116">MLDHLNPGGRYAPLMCETSQRVALVIPYRNRELQLRTVLYNLHLMLRTQQLDYVIFLVEQAGSNTFNRGMLMNIGYAEAIKTYNYTCFVFHDVDLIPEDDRIYYGCGTNVRHLSVAIDKFNYRIVFPNLIGGVTQLPRAAFEKINGFSNLYFGWGGEDDDLGIRLSHQIPKGSITVRYMVVSPNHERFQLLRNTTRRIKNDGLNTLKYRVLHKKEEKLYANITVEIKKEDYNL</sequence>
<keyword evidence="5 13" id="KW-0808">Transferase</keyword>
<dbReference type="PANTHER" id="PTHR19300:SF57">
    <property type="entry name" value="BETA-1,4-N-ACETYLGALACTOSAMINYLTRANSFERASE"/>
    <property type="match status" value="1"/>
</dbReference>
<dbReference type="GO" id="GO:0005975">
    <property type="term" value="P:carbohydrate metabolic process"/>
    <property type="evidence" value="ECO:0007669"/>
    <property type="project" value="InterPro"/>
</dbReference>
<comment type="similarity">
    <text evidence="3">Belongs to the glycosyltransferase 7 family.</text>
</comment>
<dbReference type="InterPro" id="IPR027995">
    <property type="entry name" value="Galactosyl_T_N"/>
</dbReference>
<evidence type="ECO:0000256" key="7">
    <source>
        <dbReference type="ARBA" id="ARBA00022968"/>
    </source>
</evidence>
<feature type="domain" description="Galactosyltransferase N-terminal" evidence="12">
    <location>
        <begin position="4"/>
        <end position="106"/>
    </location>
</feature>
<evidence type="ECO:0000256" key="3">
    <source>
        <dbReference type="ARBA" id="ARBA00005735"/>
    </source>
</evidence>
<dbReference type="GO" id="GO:0016020">
    <property type="term" value="C:membrane"/>
    <property type="evidence" value="ECO:0007669"/>
    <property type="project" value="UniProtKB-SubCell"/>
</dbReference>
<evidence type="ECO:0000256" key="6">
    <source>
        <dbReference type="ARBA" id="ARBA00022692"/>
    </source>
</evidence>
<comment type="subcellular location">
    <subcellularLocation>
        <location evidence="1">Membrane</location>
        <topology evidence="1">Single-pass type II membrane protein</topology>
    </subcellularLocation>
</comment>
<keyword evidence="7" id="KW-0735">Signal-anchor</keyword>
<dbReference type="PANTHER" id="PTHR19300">
    <property type="entry name" value="BETA-1,4-GALACTOSYLTRANSFERASE"/>
    <property type="match status" value="1"/>
</dbReference>
<dbReference type="InterPro" id="IPR027791">
    <property type="entry name" value="Galactosyl_T_C"/>
</dbReference>
<name>A0A210QQC6_MIZYE</name>
<proteinExistence type="inferred from homology"/>
<evidence type="ECO:0000256" key="5">
    <source>
        <dbReference type="ARBA" id="ARBA00022679"/>
    </source>
</evidence>
<dbReference type="GO" id="GO:0008378">
    <property type="term" value="F:galactosyltransferase activity"/>
    <property type="evidence" value="ECO:0007669"/>
    <property type="project" value="TreeGrafter"/>
</dbReference>
<keyword evidence="8" id="KW-1133">Transmembrane helix</keyword>
<reference evidence="13 14" key="1">
    <citation type="journal article" date="2017" name="Nat. Ecol. Evol.">
        <title>Scallop genome provides insights into evolution of bilaterian karyotype and development.</title>
        <authorList>
            <person name="Wang S."/>
            <person name="Zhang J."/>
            <person name="Jiao W."/>
            <person name="Li J."/>
            <person name="Xun X."/>
            <person name="Sun Y."/>
            <person name="Guo X."/>
            <person name="Huan P."/>
            <person name="Dong B."/>
            <person name="Zhang L."/>
            <person name="Hu X."/>
            <person name="Sun X."/>
            <person name="Wang J."/>
            <person name="Zhao C."/>
            <person name="Wang Y."/>
            <person name="Wang D."/>
            <person name="Huang X."/>
            <person name="Wang R."/>
            <person name="Lv J."/>
            <person name="Li Y."/>
            <person name="Zhang Z."/>
            <person name="Liu B."/>
            <person name="Lu W."/>
            <person name="Hui Y."/>
            <person name="Liang J."/>
            <person name="Zhou Z."/>
            <person name="Hou R."/>
            <person name="Li X."/>
            <person name="Liu Y."/>
            <person name="Li H."/>
            <person name="Ning X."/>
            <person name="Lin Y."/>
            <person name="Zhao L."/>
            <person name="Xing Q."/>
            <person name="Dou J."/>
            <person name="Li Y."/>
            <person name="Mao J."/>
            <person name="Guo H."/>
            <person name="Dou H."/>
            <person name="Li T."/>
            <person name="Mu C."/>
            <person name="Jiang W."/>
            <person name="Fu Q."/>
            <person name="Fu X."/>
            <person name="Miao Y."/>
            <person name="Liu J."/>
            <person name="Yu Q."/>
            <person name="Li R."/>
            <person name="Liao H."/>
            <person name="Li X."/>
            <person name="Kong Y."/>
            <person name="Jiang Z."/>
            <person name="Chourrout D."/>
            <person name="Li R."/>
            <person name="Bao Z."/>
        </authorList>
    </citation>
    <scope>NUCLEOTIDE SEQUENCE [LARGE SCALE GENOMIC DNA]</scope>
    <source>
        <strain evidence="13 14">PY_sf001</strain>
    </source>
</reference>
<comment type="caution">
    <text evidence="13">The sequence shown here is derived from an EMBL/GenBank/DDBJ whole genome shotgun (WGS) entry which is preliminary data.</text>
</comment>
<keyword evidence="4" id="KW-0328">Glycosyltransferase</keyword>
<dbReference type="Gene3D" id="3.90.550.10">
    <property type="entry name" value="Spore Coat Polysaccharide Biosynthesis Protein SpsA, Chain A"/>
    <property type="match status" value="1"/>
</dbReference>
<dbReference type="InterPro" id="IPR003859">
    <property type="entry name" value="Galactosyl_T"/>
</dbReference>
<keyword evidence="14" id="KW-1185">Reference proteome</keyword>
<evidence type="ECO:0000259" key="11">
    <source>
        <dbReference type="Pfam" id="PF02709"/>
    </source>
</evidence>
<evidence type="ECO:0000259" key="12">
    <source>
        <dbReference type="Pfam" id="PF13733"/>
    </source>
</evidence>
<dbReference type="AlphaFoldDB" id="A0A210QQC6"/>
<dbReference type="EMBL" id="NEDP02002412">
    <property type="protein sequence ID" value="OWF50935.1"/>
    <property type="molecule type" value="Genomic_DNA"/>
</dbReference>
<dbReference type="SUPFAM" id="SSF53448">
    <property type="entry name" value="Nucleotide-diphospho-sugar transferases"/>
    <property type="match status" value="1"/>
</dbReference>
<evidence type="ECO:0000256" key="8">
    <source>
        <dbReference type="ARBA" id="ARBA00022989"/>
    </source>
</evidence>
<evidence type="ECO:0000256" key="4">
    <source>
        <dbReference type="ARBA" id="ARBA00022676"/>
    </source>
</evidence>
<evidence type="ECO:0000256" key="2">
    <source>
        <dbReference type="ARBA" id="ARBA00004922"/>
    </source>
</evidence>